<evidence type="ECO:0000313" key="3">
    <source>
        <dbReference type="EMBL" id="SHF81572.1"/>
    </source>
</evidence>
<dbReference type="PROSITE" id="PS51257">
    <property type="entry name" value="PROKAR_LIPOPROTEIN"/>
    <property type="match status" value="1"/>
</dbReference>
<dbReference type="Gene3D" id="2.40.128.440">
    <property type="entry name" value="Uncharacterised protein PF14274, DUF4361"/>
    <property type="match status" value="1"/>
</dbReference>
<name>A0A1M5ERD9_9BACE</name>
<evidence type="ECO:0000259" key="2">
    <source>
        <dbReference type="Pfam" id="PF16343"/>
    </source>
</evidence>
<keyword evidence="4" id="KW-1185">Reference proteome</keyword>
<dbReference type="InterPro" id="IPR025371">
    <property type="entry name" value="BT_3044-like_C"/>
</dbReference>
<gene>
    <name evidence="3" type="ORF">SAMN05444349_13715</name>
</gene>
<evidence type="ECO:0000313" key="4">
    <source>
        <dbReference type="Proteomes" id="UP000184436"/>
    </source>
</evidence>
<feature type="domain" description="DUF4973" evidence="2">
    <location>
        <begin position="24"/>
        <end position="163"/>
    </location>
</feature>
<dbReference type="Gene3D" id="2.60.40.1740">
    <property type="entry name" value="hypothetical protein (bacova_03559)"/>
    <property type="match status" value="1"/>
</dbReference>
<evidence type="ECO:0000259" key="1">
    <source>
        <dbReference type="Pfam" id="PF14274"/>
    </source>
</evidence>
<dbReference type="RefSeq" id="WP_025076482.1">
    <property type="nucleotide sequence ID" value="NZ_FQVD01000037.1"/>
</dbReference>
<dbReference type="Proteomes" id="UP000184436">
    <property type="component" value="Unassembled WGS sequence"/>
</dbReference>
<dbReference type="Pfam" id="PF14274">
    <property type="entry name" value="BT_3044-like_C"/>
    <property type="match status" value="1"/>
</dbReference>
<proteinExistence type="predicted"/>
<accession>A0A1M5ERD9</accession>
<dbReference type="OrthoDB" id="628107at2"/>
<dbReference type="EMBL" id="FQVD01000037">
    <property type="protein sequence ID" value="SHF81572.1"/>
    <property type="molecule type" value="Genomic_DNA"/>
</dbReference>
<dbReference type="AlphaFoldDB" id="A0A1M5ERD9"/>
<reference evidence="3 4" key="1">
    <citation type="submission" date="2016-11" db="EMBL/GenBank/DDBJ databases">
        <authorList>
            <person name="Jaros S."/>
            <person name="Januszkiewicz K."/>
            <person name="Wedrychowicz H."/>
        </authorList>
    </citation>
    <scope>NUCLEOTIDE SEQUENCE [LARGE SCALE GENOMIC DNA]</scope>
    <source>
        <strain evidence="3 4">DSM 26883</strain>
    </source>
</reference>
<organism evidence="3 4">
    <name type="scientific">Bacteroides faecichinchillae</name>
    <dbReference type="NCBI Taxonomy" id="871325"/>
    <lineage>
        <taxon>Bacteria</taxon>
        <taxon>Pseudomonadati</taxon>
        <taxon>Bacteroidota</taxon>
        <taxon>Bacteroidia</taxon>
        <taxon>Bacteroidales</taxon>
        <taxon>Bacteroidaceae</taxon>
        <taxon>Bacteroides</taxon>
    </lineage>
</organism>
<dbReference type="STRING" id="871325.SAMN05444349_13715"/>
<feature type="domain" description="BT-3044-like C-terminal" evidence="1">
    <location>
        <begin position="177"/>
        <end position="323"/>
    </location>
</feature>
<dbReference type="InterPro" id="IPR032509">
    <property type="entry name" value="DUF4973"/>
</dbReference>
<evidence type="ECO:0008006" key="5">
    <source>
        <dbReference type="Google" id="ProtNLM"/>
    </source>
</evidence>
<sequence>MNKIYTLVTLVALIVLGTSCNDEWKDEQYEQYVSFRSPLDSKGVTEVYVPYSRKNADGSYTEGKSNYELPVIVSGSNTNQQNITVHVAHDPDTLETLNIARFQERYDLWYHDLEDEHPEYASFPENIEIKAGEDVSLLNIDFDFRGIDMSKKWVLPLKIVDDSSYGYQSHPRKNYSKAILRILPFNNYSGVYSGVALLNYIKGDEGNGSIMANDITGYVVDENTIFFYAGIINEDRTDRANYKIFAEFSGGETGGIVNFYAENDEIHFVNNKEASYRIIEDMDATRPYLKRRYVIINNIDYEYTDYTSVPGTGITYTVRGSLTLERHINTQIPDEDQAIEW</sequence>
<protein>
    <recommendedName>
        <fullName evidence="5">DUF4973 domain-containing protein</fullName>
    </recommendedName>
</protein>
<dbReference type="Pfam" id="PF16343">
    <property type="entry name" value="DUF4973"/>
    <property type="match status" value="1"/>
</dbReference>